<proteinExistence type="predicted"/>
<dbReference type="PANTHER" id="PTHR11364">
    <property type="entry name" value="THIOSULFATE SULFERTANSFERASE"/>
    <property type="match status" value="1"/>
</dbReference>
<dbReference type="PROSITE" id="PS00683">
    <property type="entry name" value="RHODANESE_2"/>
    <property type="match status" value="1"/>
</dbReference>
<evidence type="ECO:0000313" key="5">
    <source>
        <dbReference type="Proteomes" id="UP000712281"/>
    </source>
</evidence>
<comment type="caution">
    <text evidence="4">The sequence shown here is derived from an EMBL/GenBank/DDBJ whole genome shotgun (WGS) entry which is preliminary data.</text>
</comment>
<accession>A0A8S9LQ29</accession>
<evidence type="ECO:0000256" key="2">
    <source>
        <dbReference type="ARBA" id="ARBA00022737"/>
    </source>
</evidence>
<name>A0A8S9LQ29_BRACR</name>
<evidence type="ECO:0000256" key="1">
    <source>
        <dbReference type="ARBA" id="ARBA00022679"/>
    </source>
</evidence>
<keyword evidence="1" id="KW-0808">Transferase</keyword>
<dbReference type="InterPro" id="IPR036873">
    <property type="entry name" value="Rhodanese-like_dom_sf"/>
</dbReference>
<dbReference type="GO" id="GO:0005739">
    <property type="term" value="C:mitochondrion"/>
    <property type="evidence" value="ECO:0007669"/>
    <property type="project" value="TreeGrafter"/>
</dbReference>
<evidence type="ECO:0000313" key="4">
    <source>
        <dbReference type="EMBL" id="KAF2607991.1"/>
    </source>
</evidence>
<dbReference type="PROSITE" id="PS50206">
    <property type="entry name" value="RHODANESE_3"/>
    <property type="match status" value="1"/>
</dbReference>
<evidence type="ECO:0000259" key="3">
    <source>
        <dbReference type="PROSITE" id="PS50206"/>
    </source>
</evidence>
<dbReference type="InterPro" id="IPR045078">
    <property type="entry name" value="TST/MPST-like"/>
</dbReference>
<dbReference type="EMBL" id="QGKW02000276">
    <property type="protein sequence ID" value="KAF2607991.1"/>
    <property type="molecule type" value="Genomic_DNA"/>
</dbReference>
<feature type="domain" description="Rhodanese" evidence="3">
    <location>
        <begin position="4"/>
        <end position="44"/>
    </location>
</feature>
<dbReference type="InterPro" id="IPR001763">
    <property type="entry name" value="Rhodanese-like_dom"/>
</dbReference>
<sequence length="53" mass="5794">MASCGTGVTACILTLGLHRMGKTEVPVYDGSWTEWATELDLPMEGDESFFKNP</sequence>
<gene>
    <name evidence="4" type="ORF">F2Q68_00045976</name>
</gene>
<keyword evidence="2" id="KW-0677">Repeat</keyword>
<dbReference type="PANTHER" id="PTHR11364:SF36">
    <property type="entry name" value="RHODANESE DOMAIN-CONTAINING PROTEIN"/>
    <property type="match status" value="1"/>
</dbReference>
<protein>
    <recommendedName>
        <fullName evidence="3">Rhodanese domain-containing protein</fullName>
    </recommendedName>
</protein>
<organism evidence="4 5">
    <name type="scientific">Brassica cretica</name>
    <name type="common">Mustard</name>
    <dbReference type="NCBI Taxonomy" id="69181"/>
    <lineage>
        <taxon>Eukaryota</taxon>
        <taxon>Viridiplantae</taxon>
        <taxon>Streptophyta</taxon>
        <taxon>Embryophyta</taxon>
        <taxon>Tracheophyta</taxon>
        <taxon>Spermatophyta</taxon>
        <taxon>Magnoliopsida</taxon>
        <taxon>eudicotyledons</taxon>
        <taxon>Gunneridae</taxon>
        <taxon>Pentapetalae</taxon>
        <taxon>rosids</taxon>
        <taxon>malvids</taxon>
        <taxon>Brassicales</taxon>
        <taxon>Brassicaceae</taxon>
        <taxon>Brassiceae</taxon>
        <taxon>Brassica</taxon>
    </lineage>
</organism>
<dbReference type="SUPFAM" id="SSF52821">
    <property type="entry name" value="Rhodanese/Cell cycle control phosphatase"/>
    <property type="match status" value="1"/>
</dbReference>
<reference evidence="4" key="1">
    <citation type="submission" date="2019-12" db="EMBL/GenBank/DDBJ databases">
        <title>Genome sequencing and annotation of Brassica cretica.</title>
        <authorList>
            <person name="Studholme D.J."/>
            <person name="Sarris P.F."/>
        </authorList>
    </citation>
    <scope>NUCLEOTIDE SEQUENCE</scope>
    <source>
        <strain evidence="4">PFS-001/15</strain>
        <tissue evidence="4">Leaf</tissue>
    </source>
</reference>
<dbReference type="InterPro" id="IPR001307">
    <property type="entry name" value="Thiosulphate_STrfase_CS"/>
</dbReference>
<dbReference type="Gene3D" id="3.40.250.10">
    <property type="entry name" value="Rhodanese-like domain"/>
    <property type="match status" value="1"/>
</dbReference>
<dbReference type="GO" id="GO:0004792">
    <property type="term" value="F:thiosulfate-cyanide sulfurtransferase activity"/>
    <property type="evidence" value="ECO:0007669"/>
    <property type="project" value="InterPro"/>
</dbReference>
<dbReference type="AlphaFoldDB" id="A0A8S9LQ29"/>
<dbReference type="Proteomes" id="UP000712281">
    <property type="component" value="Unassembled WGS sequence"/>
</dbReference>